<sequence>MLSVSDVLRRAARFFAARSGNVGVTFAIAALPLVAGTGAAVDYSRGAMTQAQLQAALDASLLAGLRATGTETTTAKTYLDAQAQVGVTSTFTLTGNTLAGTANATLSTYFMGVMGVKTMALKVTGSAVRTTSNSTTGALPCILALAPSTSQSLLINSGAKINATSCEVHVRSTASPAAIFNAGTTMNIKRFCILGTNIIKNTSDPMPIETGCAAATDPYAGKLPTPTVGACTNTKSVYDPPSGGAAHSMPGGSVWCDLTFNGTSKIVFGAGLHIIKGRMIINSNSVIEGTGVTFYFPDTNSEIRFNGGITSKLSAPTTGTYANILMFEPSTSSSTVQYVFNSSVSEEISGLIYLPRRDLTYNSTSTVNGSKIQIVSNTIIFNSLNWRLTPNTALSGTTSSTASIRLTQ</sequence>
<keyword evidence="3" id="KW-1185">Reference proteome</keyword>
<reference evidence="2 3" key="1">
    <citation type="submission" date="2019-04" db="EMBL/GenBank/DDBJ databases">
        <title>Phreatobacter aquaticus sp. nov.</title>
        <authorList>
            <person name="Choi A."/>
            <person name="Baek K."/>
        </authorList>
    </citation>
    <scope>NUCLEOTIDE SEQUENCE [LARGE SCALE GENOMIC DNA]</scope>
    <source>
        <strain evidence="2 3">NMCR1094</strain>
    </source>
</reference>
<dbReference type="EMBL" id="CP039865">
    <property type="protein sequence ID" value="QCK85958.1"/>
    <property type="molecule type" value="Genomic_DNA"/>
</dbReference>
<gene>
    <name evidence="2" type="ORF">E8L99_09400</name>
</gene>
<protein>
    <recommendedName>
        <fullName evidence="1">Putative Flp pilus-assembly TadG-like N-terminal domain-containing protein</fullName>
    </recommendedName>
</protein>
<proteinExistence type="predicted"/>
<dbReference type="InterPro" id="IPR028087">
    <property type="entry name" value="Tad_N"/>
</dbReference>
<organism evidence="2 3">
    <name type="scientific">Phreatobacter aquaticus</name>
    <dbReference type="NCBI Taxonomy" id="2570229"/>
    <lineage>
        <taxon>Bacteria</taxon>
        <taxon>Pseudomonadati</taxon>
        <taxon>Pseudomonadota</taxon>
        <taxon>Alphaproteobacteria</taxon>
        <taxon>Hyphomicrobiales</taxon>
        <taxon>Phreatobacteraceae</taxon>
        <taxon>Phreatobacter</taxon>
    </lineage>
</organism>
<dbReference type="Proteomes" id="UP000298588">
    <property type="component" value="Chromosome"/>
</dbReference>
<dbReference type="Pfam" id="PF13400">
    <property type="entry name" value="Tad"/>
    <property type="match status" value="1"/>
</dbReference>
<dbReference type="KEGG" id="paqt:E8L99_09400"/>
<evidence type="ECO:0000313" key="2">
    <source>
        <dbReference type="EMBL" id="QCK85958.1"/>
    </source>
</evidence>
<accession>A0A4D7QFK7</accession>
<name>A0A4D7QFK7_9HYPH</name>
<dbReference type="RefSeq" id="WP_137099290.1">
    <property type="nucleotide sequence ID" value="NZ_CP039865.1"/>
</dbReference>
<dbReference type="OrthoDB" id="7418984at2"/>
<evidence type="ECO:0000259" key="1">
    <source>
        <dbReference type="Pfam" id="PF13400"/>
    </source>
</evidence>
<dbReference type="AlphaFoldDB" id="A0A4D7QFK7"/>
<evidence type="ECO:0000313" key="3">
    <source>
        <dbReference type="Proteomes" id="UP000298588"/>
    </source>
</evidence>
<feature type="domain" description="Putative Flp pilus-assembly TadG-like N-terminal" evidence="1">
    <location>
        <begin position="20"/>
        <end position="66"/>
    </location>
</feature>